<evidence type="ECO:0000313" key="5">
    <source>
        <dbReference type="EMBL" id="GBG20813.1"/>
    </source>
</evidence>
<evidence type="ECO:0000256" key="2">
    <source>
        <dbReference type="ARBA" id="ARBA00022737"/>
    </source>
</evidence>
<dbReference type="SUPFAM" id="SSF52540">
    <property type="entry name" value="P-loop containing nucleoside triphosphate hydrolases"/>
    <property type="match status" value="1"/>
</dbReference>
<feature type="repeat" description="WD" evidence="3">
    <location>
        <begin position="937"/>
        <end position="978"/>
    </location>
</feature>
<feature type="domain" description="NB-ARC" evidence="4">
    <location>
        <begin position="109"/>
        <end position="212"/>
    </location>
</feature>
<dbReference type="Gene3D" id="3.40.50.300">
    <property type="entry name" value="P-loop containing nucleotide triphosphate hydrolases"/>
    <property type="match status" value="1"/>
</dbReference>
<dbReference type="PROSITE" id="PS50294">
    <property type="entry name" value="WD_REPEATS_REGION"/>
    <property type="match status" value="13"/>
</dbReference>
<evidence type="ECO:0000256" key="1">
    <source>
        <dbReference type="ARBA" id="ARBA00022574"/>
    </source>
</evidence>
<dbReference type="Pfam" id="PF00400">
    <property type="entry name" value="WD40"/>
    <property type="match status" value="9"/>
</dbReference>
<proteinExistence type="predicted"/>
<dbReference type="Pfam" id="PF00931">
    <property type="entry name" value="NB-ARC"/>
    <property type="match status" value="1"/>
</dbReference>
<sequence length="1180" mass="131077">MTLHNWRRKRGVALTNKGLQKIKEAKHQSEARENFGNRYTLEEMSARSGLYSATISKVLNREGGVDKQTIERLFSAFKLKIDKGDYSSSNTRLDWGEAIFNSVFYGRTEELNTLEQWILNEQCQLVALLGIGGIGKTTLSVKFAQQIQENFEYVIWRSLREAPPAKIILGNLIQFLSDEQETEANLPESFSERVSRLLYYLQNHRCLIILDNAESILRSGSRAGLYREGYEEYSELLRRVGEATHQSCLVLTSREKPREVAFLEGQALAVRSLPLSGLKVAEGQEILKLKGLSAAEDEWKVMIERYAGNPLALKIVATTIQDVFDGNVTGFLQQDTSVFGDIRDILEQQFERLSDLEKDIMYWLAINRESITLSELRDDMISPVPQAKLLEAVESLGRRSLIEKATPTLIEKTGSLFTLQPVVMEYVTSSLIELVCEEIITQNIDVFTSKALIKATAKEYVRDTQIRLIIKPVINGLLTVFRSKKNLENHLAQILATLRDISPLEQSYTAGNVFNLLCHLEIDLSGYDFSYLTIWQADLQNVKLYNANFAHAHLAKCVFVETFGGIFSVAFSPNGKLLATGDTNGEIRLYEVANSQQLLSCNGHGGWVWSVSFSPDGQVLASGSNDQTIKLWDTNNGQCIKTLEGHSGGVRSVTFSPDSQVIASGSDDQTVKLWNTTTGKCLKTLQEVGCSVWSVAFSPKNYILASGNDDYTVRLWDINSSSCIHTLEGHTQRVYSVTFSPDGNTLASGSHDQTVKLWDTSTAQCFKTLQGHTDLVHSVTFSVDGNALVSCGDDQTVKVWDFATGECLKTLQGHRSRVWSLAICINQNVCASCSDDQTVKLWDINTGQCIKTFQTYNNGIWSVAISSNDNILASGSNDQTVTLWDAITGSCLKILRGHARRVTSVVFSPDSHLLASGSEDRSVRLWDLSTGKCLKILRGHTNRVTSVTFSADNHFLASGSDDQTIRVWDISTGQCLNTLREHNGRTWSVTFSSDSHTLASGSHDRTVKLWDVRIGRCLQTLQGHADWIYSVSFNTDACTIASGSGDQTIKLWDVSTGKCLRTLRGHTNTVYSVAFSLDGRILASGSGDQTVKLWDVDTGSCLRTLSGHTRWVWSVCFSPDGQTVVSCSEDETIKIWYVETGECLKTLKSKSPYEEMNITSITGLTESQKDTLKALGAVEY</sequence>
<dbReference type="InterPro" id="IPR019775">
    <property type="entry name" value="WD40_repeat_CS"/>
</dbReference>
<gene>
    <name evidence="5" type="ORF">NIES4072_44950</name>
</gene>
<feature type="repeat" description="WD" evidence="3">
    <location>
        <begin position="769"/>
        <end position="810"/>
    </location>
</feature>
<dbReference type="Proteomes" id="UP000245124">
    <property type="component" value="Unassembled WGS sequence"/>
</dbReference>
<dbReference type="Pfam" id="PF25173">
    <property type="entry name" value="Beta-prop_WDR3_1st"/>
    <property type="match status" value="1"/>
</dbReference>
<dbReference type="InterPro" id="IPR027417">
    <property type="entry name" value="P-loop_NTPase"/>
</dbReference>
<dbReference type="SUPFAM" id="SSF141571">
    <property type="entry name" value="Pentapeptide repeat-like"/>
    <property type="match status" value="1"/>
</dbReference>
<name>A0A2R5FX55_NOSCO</name>
<reference evidence="5 6" key="1">
    <citation type="submission" date="2017-06" db="EMBL/GenBank/DDBJ databases">
        <title>Genome sequencing of cyanobaciteial culture collection at National Institute for Environmental Studies (NIES).</title>
        <authorList>
            <person name="Hirose Y."/>
            <person name="Shimura Y."/>
            <person name="Fujisawa T."/>
            <person name="Nakamura Y."/>
            <person name="Kawachi M."/>
        </authorList>
    </citation>
    <scope>NUCLEOTIDE SEQUENCE [LARGE SCALE GENOMIC DNA]</scope>
    <source>
        <strain evidence="5 6">NIES-4072</strain>
    </source>
</reference>
<feature type="repeat" description="WD" evidence="3">
    <location>
        <begin position="811"/>
        <end position="852"/>
    </location>
</feature>
<feature type="repeat" description="WD" evidence="3">
    <location>
        <begin position="1021"/>
        <end position="1062"/>
    </location>
</feature>
<dbReference type="SUPFAM" id="SSF50978">
    <property type="entry name" value="WD40 repeat-like"/>
    <property type="match status" value="3"/>
</dbReference>
<dbReference type="InterPro" id="IPR015943">
    <property type="entry name" value="WD40/YVTN_repeat-like_dom_sf"/>
</dbReference>
<dbReference type="RefSeq" id="WP_109010823.1">
    <property type="nucleotide sequence ID" value="NZ_BDUD01000001.1"/>
</dbReference>
<dbReference type="PANTHER" id="PTHR22847">
    <property type="entry name" value="WD40 REPEAT PROTEIN"/>
    <property type="match status" value="1"/>
</dbReference>
<feature type="repeat" description="WD" evidence="3">
    <location>
        <begin position="566"/>
        <end position="600"/>
    </location>
</feature>
<protein>
    <submittedName>
        <fullName evidence="5">WD-40 repeat-containing protein</fullName>
    </submittedName>
</protein>
<dbReference type="InterPro" id="IPR020472">
    <property type="entry name" value="WD40_PAC1"/>
</dbReference>
<dbReference type="AlphaFoldDB" id="A0A2R5FX55"/>
<dbReference type="PROSITE" id="PS50082">
    <property type="entry name" value="WD_REPEATS_2"/>
    <property type="match status" value="14"/>
</dbReference>
<feature type="repeat" description="WD" evidence="3">
    <location>
        <begin position="895"/>
        <end position="936"/>
    </location>
</feature>
<dbReference type="PROSITE" id="PS00678">
    <property type="entry name" value="WD_REPEATS_1"/>
    <property type="match status" value="11"/>
</dbReference>
<dbReference type="PRINTS" id="PR00320">
    <property type="entry name" value="GPROTEINBRPT"/>
</dbReference>
<accession>A0A2R5FX55</accession>
<dbReference type="OrthoDB" id="567898at2"/>
<evidence type="ECO:0000259" key="4">
    <source>
        <dbReference type="Pfam" id="PF00931"/>
    </source>
</evidence>
<dbReference type="CDD" id="cd00200">
    <property type="entry name" value="WD40"/>
    <property type="match status" value="2"/>
</dbReference>
<dbReference type="SMART" id="SM00320">
    <property type="entry name" value="WD40"/>
    <property type="match status" value="14"/>
</dbReference>
<feature type="repeat" description="WD" evidence="3">
    <location>
        <begin position="979"/>
        <end position="1020"/>
    </location>
</feature>
<evidence type="ECO:0000313" key="6">
    <source>
        <dbReference type="Proteomes" id="UP000245124"/>
    </source>
</evidence>
<dbReference type="GO" id="GO:0043531">
    <property type="term" value="F:ADP binding"/>
    <property type="evidence" value="ECO:0007669"/>
    <property type="project" value="InterPro"/>
</dbReference>
<dbReference type="InterPro" id="IPR002182">
    <property type="entry name" value="NB-ARC"/>
</dbReference>
<dbReference type="Gene3D" id="2.130.10.10">
    <property type="entry name" value="YVTN repeat-like/Quinoprotein amine dehydrogenase"/>
    <property type="match status" value="6"/>
</dbReference>
<comment type="caution">
    <text evidence="5">The sequence shown here is derived from an EMBL/GenBank/DDBJ whole genome shotgun (WGS) entry which is preliminary data.</text>
</comment>
<feature type="repeat" description="WD" evidence="3">
    <location>
        <begin position="1105"/>
        <end position="1146"/>
    </location>
</feature>
<feature type="repeat" description="WD" evidence="3">
    <location>
        <begin position="601"/>
        <end position="642"/>
    </location>
</feature>
<dbReference type="PANTHER" id="PTHR22847:SF637">
    <property type="entry name" value="WD REPEAT DOMAIN 5B"/>
    <property type="match status" value="1"/>
</dbReference>
<feature type="repeat" description="WD" evidence="3">
    <location>
        <begin position="692"/>
        <end position="726"/>
    </location>
</feature>
<dbReference type="InterPro" id="IPR001680">
    <property type="entry name" value="WD40_rpt"/>
</dbReference>
<keyword evidence="1 3" id="KW-0853">WD repeat</keyword>
<feature type="repeat" description="WD" evidence="3">
    <location>
        <begin position="853"/>
        <end position="894"/>
    </location>
</feature>
<dbReference type="InterPro" id="IPR036322">
    <property type="entry name" value="WD40_repeat_dom_sf"/>
</dbReference>
<feature type="repeat" description="WD" evidence="3">
    <location>
        <begin position="727"/>
        <end position="768"/>
    </location>
</feature>
<dbReference type="PRINTS" id="PR00364">
    <property type="entry name" value="DISEASERSIST"/>
</dbReference>
<dbReference type="EMBL" id="BDUD01000001">
    <property type="protein sequence ID" value="GBG20813.1"/>
    <property type="molecule type" value="Genomic_DNA"/>
</dbReference>
<organism evidence="5 6">
    <name type="scientific">Nostoc commune NIES-4072</name>
    <dbReference type="NCBI Taxonomy" id="2005467"/>
    <lineage>
        <taxon>Bacteria</taxon>
        <taxon>Bacillati</taxon>
        <taxon>Cyanobacteriota</taxon>
        <taxon>Cyanophyceae</taxon>
        <taxon>Nostocales</taxon>
        <taxon>Nostocaceae</taxon>
        <taxon>Nostoc</taxon>
    </lineage>
</organism>
<keyword evidence="6" id="KW-1185">Reference proteome</keyword>
<feature type="repeat" description="WD" evidence="3">
    <location>
        <begin position="1063"/>
        <end position="1104"/>
    </location>
</feature>
<keyword evidence="2" id="KW-0677">Repeat</keyword>
<evidence type="ECO:0000256" key="3">
    <source>
        <dbReference type="PROSITE-ProRule" id="PRU00221"/>
    </source>
</evidence>
<feature type="repeat" description="WD" evidence="3">
    <location>
        <begin position="643"/>
        <end position="684"/>
    </location>
</feature>